<reference evidence="1 2" key="1">
    <citation type="submission" date="2020-08" db="EMBL/GenBank/DDBJ databases">
        <title>Genome public.</title>
        <authorList>
            <person name="Liu C."/>
            <person name="Sun Q."/>
        </authorList>
    </citation>
    <scope>NUCLEOTIDE SEQUENCE [LARGE SCALE GENOMIC DNA]</scope>
    <source>
        <strain evidence="1 2">BX3</strain>
    </source>
</reference>
<name>A0ABR7MSF1_9FIRM</name>
<organism evidence="1 2">
    <name type="scientific">Jutongia hominis</name>
    <dbReference type="NCBI Taxonomy" id="2763664"/>
    <lineage>
        <taxon>Bacteria</taxon>
        <taxon>Bacillati</taxon>
        <taxon>Bacillota</taxon>
        <taxon>Clostridia</taxon>
        <taxon>Lachnospirales</taxon>
        <taxon>Lachnospiraceae</taxon>
        <taxon>Jutongia</taxon>
    </lineage>
</organism>
<proteinExistence type="predicted"/>
<dbReference type="RefSeq" id="WP_249303084.1">
    <property type="nucleotide sequence ID" value="NZ_JACRSW010000010.1"/>
</dbReference>
<dbReference type="Gene3D" id="3.40.190.10">
    <property type="entry name" value="Periplasmic binding protein-like II"/>
    <property type="match status" value="1"/>
</dbReference>
<dbReference type="SUPFAM" id="SSF53850">
    <property type="entry name" value="Periplasmic binding protein-like II"/>
    <property type="match status" value="1"/>
</dbReference>
<dbReference type="EMBL" id="JACRSW010000010">
    <property type="protein sequence ID" value="MBC8556721.1"/>
    <property type="molecule type" value="Genomic_DNA"/>
</dbReference>
<evidence type="ECO:0000313" key="1">
    <source>
        <dbReference type="EMBL" id="MBC8556721.1"/>
    </source>
</evidence>
<comment type="caution">
    <text evidence="1">The sequence shown here is derived from an EMBL/GenBank/DDBJ whole genome shotgun (WGS) entry which is preliminary data.</text>
</comment>
<keyword evidence="2" id="KW-1185">Reference proteome</keyword>
<gene>
    <name evidence="1" type="ORF">H8700_03235</name>
</gene>
<protein>
    <submittedName>
        <fullName evidence="1">Uncharacterized protein</fullName>
    </submittedName>
</protein>
<evidence type="ECO:0000313" key="2">
    <source>
        <dbReference type="Proteomes" id="UP000637513"/>
    </source>
</evidence>
<accession>A0ABR7MSF1</accession>
<sequence>MVNKKSKKIVLVILAVLILFCCTILLKAIYKVQSAKKADISKNVLTWVIPESISLDQKKIKKFNETLYQDGYDFCVKFETLEEDDFDRSVYKNELEKVLKEKKADIVYGGTEDSSNLEWVGDFCKKGYYYALDDYLKTKEGKRVYQLYPQEYWDKVKYQNKQYAFPNVSLEYKPAAIQINKDYIKEQEAKAWDGEYTSFFSMIEDANLPKDVLPIYPLLDMDTFALQNGYECIYNIFVDYTKKEAVNPFSTECLYQYFRFLHQAYEKKLIPSSLQINSCAIDEKLEKQINMQKIAIDMEGVLEKIDATVTFYSKFALTHSLSDLMFICTSSSQKKKALQLLSVLREKNKYANLLLWGEKGTDYTCKQDVAEAKNGQVMDYFSFLEFGLNEHIYASLDGTANLKKKNKKWLDSKYYQPSKLLSFQLDTDGIEEEMKEYRNAVEKEYNCWKKKDFETAYHSAKQRIDKKGSELFQEVNRQIKLQG</sequence>
<dbReference type="Proteomes" id="UP000637513">
    <property type="component" value="Unassembled WGS sequence"/>
</dbReference>